<protein>
    <recommendedName>
        <fullName evidence="1">DUF3279 domain-containing protein</fullName>
    </recommendedName>
</protein>
<gene>
    <name evidence="2" type="ordered locus">Ent638_0473</name>
</gene>
<dbReference type="Proteomes" id="UP000000230">
    <property type="component" value="Chromosome"/>
</dbReference>
<proteinExistence type="predicted"/>
<sequence>MRLISRLRRFVPDARPRADKADWHCSQCSGDYYGERYCVNCHTGKFSIVTTPVACIEEVI</sequence>
<dbReference type="EMBL" id="CP000653">
    <property type="protein sequence ID" value="ABP59161.1"/>
    <property type="molecule type" value="Genomic_DNA"/>
</dbReference>
<evidence type="ECO:0000313" key="3">
    <source>
        <dbReference type="Proteomes" id="UP000000230"/>
    </source>
</evidence>
<dbReference type="AlphaFoldDB" id="A0A9J9KYN4"/>
<reference evidence="3" key="1">
    <citation type="journal article" date="2010" name="PLoS Genet.">
        <title>Genome sequence of the plant growth promoting endophytic bacterium Enterobacter sp. 638.</title>
        <authorList>
            <person name="Taghavi S."/>
            <person name="van der Lelie D."/>
            <person name="Hoffman A."/>
            <person name="Zhang Y.B."/>
            <person name="Walla M.D."/>
            <person name="Vangronsveld J."/>
            <person name="Newman L."/>
            <person name="Monchy S."/>
        </authorList>
    </citation>
    <scope>NUCLEOTIDE SEQUENCE [LARGE SCALE GENOMIC DNA]</scope>
    <source>
        <strain evidence="3">638</strain>
    </source>
</reference>
<feature type="domain" description="DUF3279" evidence="1">
    <location>
        <begin position="22"/>
        <end position="49"/>
    </location>
</feature>
<evidence type="ECO:0000313" key="2">
    <source>
        <dbReference type="EMBL" id="ABP59161.1"/>
    </source>
</evidence>
<organism evidence="2 3">
    <name type="scientific">Enterobacter sp. (strain 638)</name>
    <dbReference type="NCBI Taxonomy" id="399742"/>
    <lineage>
        <taxon>Bacteria</taxon>
        <taxon>Pseudomonadati</taxon>
        <taxon>Pseudomonadota</taxon>
        <taxon>Gammaproteobacteria</taxon>
        <taxon>Enterobacterales</taxon>
        <taxon>Enterobacteriaceae</taxon>
        <taxon>Enterobacter</taxon>
    </lineage>
</organism>
<accession>A0A9J9KYN4</accession>
<dbReference type="InterPro" id="IPR021696">
    <property type="entry name" value="DUF3279"/>
</dbReference>
<dbReference type="Pfam" id="PF11682">
    <property type="entry name" value="Zn_ribbon_11"/>
    <property type="match status" value="1"/>
</dbReference>
<keyword evidence="3" id="KW-1185">Reference proteome</keyword>
<dbReference type="KEGG" id="ent:Ent638_0473"/>
<evidence type="ECO:0000259" key="1">
    <source>
        <dbReference type="Pfam" id="PF11682"/>
    </source>
</evidence>
<name>A0A9J9KYN4_ENT38</name>